<dbReference type="Gene3D" id="1.10.357.10">
    <property type="entry name" value="Tetracycline Repressor, domain 2"/>
    <property type="match status" value="1"/>
</dbReference>
<gene>
    <name evidence="6" type="ORF">B0I08_10160</name>
</gene>
<keyword evidence="3" id="KW-0804">Transcription</keyword>
<dbReference type="PROSITE" id="PS50977">
    <property type="entry name" value="HTH_TETR_2"/>
    <property type="match status" value="1"/>
</dbReference>
<evidence type="ECO:0000313" key="6">
    <source>
        <dbReference type="EMBL" id="PRY69938.1"/>
    </source>
</evidence>
<dbReference type="SUPFAM" id="SSF46689">
    <property type="entry name" value="Homeodomain-like"/>
    <property type="match status" value="1"/>
</dbReference>
<dbReference type="Pfam" id="PF17928">
    <property type="entry name" value="TetR_C_22"/>
    <property type="match status" value="1"/>
</dbReference>
<organism evidence="6 7">
    <name type="scientific">Glaciihabitans tibetensis</name>
    <dbReference type="NCBI Taxonomy" id="1266600"/>
    <lineage>
        <taxon>Bacteria</taxon>
        <taxon>Bacillati</taxon>
        <taxon>Actinomycetota</taxon>
        <taxon>Actinomycetes</taxon>
        <taxon>Micrococcales</taxon>
        <taxon>Microbacteriaceae</taxon>
        <taxon>Glaciihabitans</taxon>
    </lineage>
</organism>
<dbReference type="Proteomes" id="UP000237983">
    <property type="component" value="Unassembled WGS sequence"/>
</dbReference>
<reference evidence="6 7" key="1">
    <citation type="submission" date="2018-03" db="EMBL/GenBank/DDBJ databases">
        <title>Genomic Encyclopedia of Type Strains, Phase III (KMG-III): the genomes of soil and plant-associated and newly described type strains.</title>
        <authorList>
            <person name="Whitman W."/>
        </authorList>
    </citation>
    <scope>NUCLEOTIDE SEQUENCE [LARGE SCALE GENOMIC DNA]</scope>
    <source>
        <strain evidence="6 7">CGMCC 1.12484</strain>
    </source>
</reference>
<evidence type="ECO:0000313" key="7">
    <source>
        <dbReference type="Proteomes" id="UP000237983"/>
    </source>
</evidence>
<dbReference type="PANTHER" id="PTHR30055:SF234">
    <property type="entry name" value="HTH-TYPE TRANSCRIPTIONAL REGULATOR BETI"/>
    <property type="match status" value="1"/>
</dbReference>
<keyword evidence="2 4" id="KW-0238">DNA-binding</keyword>
<dbReference type="AlphaFoldDB" id="A0A2T0VIA2"/>
<sequence>MNDQQEVPTVQGLVRTEPIQQRSAQRVEKLLDAAAEIIHADGIDSLTTSDVAIRSGSSVGVVYRYFPNIQSLLRALAARNLEHYTDRVFAALENDQNAWRNALDAAIDTFVDMHRNHVGFRALRFGDVINDRFLDPSLSNNGVFSRAIAGILGEKYNFVPTDDLIFDLEIIVEIENALMKRAFLLEPQGDERFIQKAREIARGYLRESTHLPVVP</sequence>
<evidence type="ECO:0000256" key="3">
    <source>
        <dbReference type="ARBA" id="ARBA00023163"/>
    </source>
</evidence>
<comment type="caution">
    <text evidence="6">The sequence shown here is derived from an EMBL/GenBank/DDBJ whole genome shotgun (WGS) entry which is preliminary data.</text>
</comment>
<evidence type="ECO:0000256" key="2">
    <source>
        <dbReference type="ARBA" id="ARBA00023125"/>
    </source>
</evidence>
<evidence type="ECO:0000256" key="4">
    <source>
        <dbReference type="PROSITE-ProRule" id="PRU00335"/>
    </source>
</evidence>
<feature type="domain" description="HTH tetR-type" evidence="5">
    <location>
        <begin position="24"/>
        <end position="84"/>
    </location>
</feature>
<dbReference type="RefSeq" id="WP_106208701.1">
    <property type="nucleotide sequence ID" value="NZ_PVTL01000001.1"/>
</dbReference>
<dbReference type="PRINTS" id="PR00455">
    <property type="entry name" value="HTHTETR"/>
</dbReference>
<evidence type="ECO:0000256" key="1">
    <source>
        <dbReference type="ARBA" id="ARBA00023015"/>
    </source>
</evidence>
<accession>A0A2T0VIA2</accession>
<evidence type="ECO:0000259" key="5">
    <source>
        <dbReference type="PROSITE" id="PS50977"/>
    </source>
</evidence>
<dbReference type="OrthoDB" id="9816320at2"/>
<protein>
    <submittedName>
        <fullName evidence="6">TetR family transcriptional regulator</fullName>
    </submittedName>
</protein>
<dbReference type="InterPro" id="IPR001647">
    <property type="entry name" value="HTH_TetR"/>
</dbReference>
<dbReference type="GO" id="GO:0003700">
    <property type="term" value="F:DNA-binding transcription factor activity"/>
    <property type="evidence" value="ECO:0007669"/>
    <property type="project" value="TreeGrafter"/>
</dbReference>
<dbReference type="GO" id="GO:0000976">
    <property type="term" value="F:transcription cis-regulatory region binding"/>
    <property type="evidence" value="ECO:0007669"/>
    <property type="project" value="TreeGrafter"/>
</dbReference>
<feature type="DNA-binding region" description="H-T-H motif" evidence="4">
    <location>
        <begin position="47"/>
        <end position="66"/>
    </location>
</feature>
<dbReference type="EMBL" id="PVTL01000001">
    <property type="protein sequence ID" value="PRY69938.1"/>
    <property type="molecule type" value="Genomic_DNA"/>
</dbReference>
<dbReference type="Pfam" id="PF00440">
    <property type="entry name" value="TetR_N"/>
    <property type="match status" value="1"/>
</dbReference>
<keyword evidence="7" id="KW-1185">Reference proteome</keyword>
<keyword evidence="1" id="KW-0805">Transcription regulation</keyword>
<dbReference type="InterPro" id="IPR009057">
    <property type="entry name" value="Homeodomain-like_sf"/>
</dbReference>
<dbReference type="InterPro" id="IPR050109">
    <property type="entry name" value="HTH-type_TetR-like_transc_reg"/>
</dbReference>
<name>A0A2T0VIA2_9MICO</name>
<proteinExistence type="predicted"/>
<dbReference type="PANTHER" id="PTHR30055">
    <property type="entry name" value="HTH-TYPE TRANSCRIPTIONAL REGULATOR RUTR"/>
    <property type="match status" value="1"/>
</dbReference>
<dbReference type="InterPro" id="IPR041674">
    <property type="entry name" value="TetR_C_22"/>
</dbReference>